<sequence length="332" mass="35707">MNCVAALSKAGSDPSDILYVSSAAQQLKQHAARRNASPSSPTHHLERLQRAGMQFNARTRRIRGMQRVYPPTVSNELSMATTVINNSSLIVVATAAMFTRLGSTIHQPVQGLLVDEAGQLTATELLAAICSLNSTFQRLVLAGDPAQLTSPLPPVLLPMYNIGLMSALVLAVSHPQSTKLALTASFRFNRPLAEAISHSCYNGRLTSATNRPPLPELQLPQFGVNKSPILFLAEDGPEVRHGNSYSNPHQLSKAVDHLAALAQQVPALQQGQRSVAIVAPYSAATRSMDGAMTPLRQAFPQLNVTIASIDQFQGREADVVYFLTIRTQPGSS</sequence>
<dbReference type="EMBL" id="CAJFCW020000004">
    <property type="protein sequence ID" value="CAG9113021.1"/>
    <property type="molecule type" value="Genomic_DNA"/>
</dbReference>
<comment type="similarity">
    <text evidence="1">Belongs to the DNA2/NAM7 helicase family.</text>
</comment>
<dbReference type="Proteomes" id="UP000614601">
    <property type="component" value="Unassembled WGS sequence"/>
</dbReference>
<accession>A0A811KWS8</accession>
<comment type="caution">
    <text evidence="8">The sequence shown here is derived from an EMBL/GenBank/DDBJ whole genome shotgun (WGS) entry which is preliminary data.</text>
</comment>
<evidence type="ECO:0000313" key="9">
    <source>
        <dbReference type="Proteomes" id="UP000614601"/>
    </source>
</evidence>
<dbReference type="Proteomes" id="UP000783686">
    <property type="component" value="Unassembled WGS sequence"/>
</dbReference>
<keyword evidence="9" id="KW-1185">Reference proteome</keyword>
<evidence type="ECO:0000313" key="8">
    <source>
        <dbReference type="EMBL" id="CAD5219904.1"/>
    </source>
</evidence>
<evidence type="ECO:0000256" key="3">
    <source>
        <dbReference type="ARBA" id="ARBA00022801"/>
    </source>
</evidence>
<reference evidence="8" key="1">
    <citation type="submission" date="2020-09" db="EMBL/GenBank/DDBJ databases">
        <authorList>
            <person name="Kikuchi T."/>
        </authorList>
    </citation>
    <scope>NUCLEOTIDE SEQUENCE</scope>
    <source>
        <strain evidence="8">SH1</strain>
    </source>
</reference>
<name>A0A811KWS8_9BILA</name>
<keyword evidence="5" id="KW-0067">ATP-binding</keyword>
<protein>
    <recommendedName>
        <fullName evidence="10">AAA_12 domain-containing protein</fullName>
    </recommendedName>
</protein>
<proteinExistence type="inferred from homology"/>
<evidence type="ECO:0000256" key="5">
    <source>
        <dbReference type="ARBA" id="ARBA00022840"/>
    </source>
</evidence>
<evidence type="ECO:0000256" key="2">
    <source>
        <dbReference type="ARBA" id="ARBA00022741"/>
    </source>
</evidence>
<dbReference type="InterPro" id="IPR050534">
    <property type="entry name" value="Coronavir_polyprotein_1ab"/>
</dbReference>
<evidence type="ECO:0008006" key="10">
    <source>
        <dbReference type="Google" id="ProtNLM"/>
    </source>
</evidence>
<dbReference type="InterPro" id="IPR027417">
    <property type="entry name" value="P-loop_NTPase"/>
</dbReference>
<gene>
    <name evidence="8" type="ORF">BOKJ2_LOCUS8677</name>
</gene>
<dbReference type="PANTHER" id="PTHR43788">
    <property type="entry name" value="DNA2/NAM7 HELICASE FAMILY MEMBER"/>
    <property type="match status" value="1"/>
</dbReference>
<dbReference type="PANTHER" id="PTHR43788:SF16">
    <property type="entry name" value="HELICASE WITH ZINC FINGER 2"/>
    <property type="match status" value="1"/>
</dbReference>
<evidence type="ECO:0000259" key="6">
    <source>
        <dbReference type="Pfam" id="PF13086"/>
    </source>
</evidence>
<keyword evidence="3" id="KW-0378">Hydrolase</keyword>
<feature type="domain" description="DNA2/NAM7 helicase helicase" evidence="6">
    <location>
        <begin position="27"/>
        <end position="149"/>
    </location>
</feature>
<dbReference type="Pfam" id="PF13087">
    <property type="entry name" value="AAA_12"/>
    <property type="match status" value="1"/>
</dbReference>
<dbReference type="AlphaFoldDB" id="A0A811KWS8"/>
<dbReference type="Pfam" id="PF13086">
    <property type="entry name" value="AAA_11"/>
    <property type="match status" value="1"/>
</dbReference>
<dbReference type="Gene3D" id="3.40.50.300">
    <property type="entry name" value="P-loop containing nucleotide triphosphate hydrolases"/>
    <property type="match status" value="2"/>
</dbReference>
<dbReference type="OrthoDB" id="6513042at2759"/>
<dbReference type="InterPro" id="IPR041677">
    <property type="entry name" value="DNA2/NAM7_AAA_11"/>
</dbReference>
<dbReference type="InterPro" id="IPR041679">
    <property type="entry name" value="DNA2/NAM7-like_C"/>
</dbReference>
<evidence type="ECO:0000256" key="4">
    <source>
        <dbReference type="ARBA" id="ARBA00022806"/>
    </source>
</evidence>
<dbReference type="EMBL" id="CAJFDH010000004">
    <property type="protein sequence ID" value="CAD5219904.1"/>
    <property type="molecule type" value="Genomic_DNA"/>
</dbReference>
<dbReference type="GO" id="GO:0005524">
    <property type="term" value="F:ATP binding"/>
    <property type="evidence" value="ECO:0007669"/>
    <property type="project" value="UniProtKB-KW"/>
</dbReference>
<feature type="domain" description="DNA2/NAM7 helicase-like C-terminal" evidence="7">
    <location>
        <begin position="176"/>
        <end position="328"/>
    </location>
</feature>
<keyword evidence="2" id="KW-0547">Nucleotide-binding</keyword>
<dbReference type="GO" id="GO:0043139">
    <property type="term" value="F:5'-3' DNA helicase activity"/>
    <property type="evidence" value="ECO:0007669"/>
    <property type="project" value="TreeGrafter"/>
</dbReference>
<keyword evidence="4" id="KW-0347">Helicase</keyword>
<dbReference type="GO" id="GO:0016787">
    <property type="term" value="F:hydrolase activity"/>
    <property type="evidence" value="ECO:0007669"/>
    <property type="project" value="UniProtKB-KW"/>
</dbReference>
<evidence type="ECO:0000259" key="7">
    <source>
        <dbReference type="Pfam" id="PF13087"/>
    </source>
</evidence>
<dbReference type="SUPFAM" id="SSF52540">
    <property type="entry name" value="P-loop containing nucleoside triphosphate hydrolases"/>
    <property type="match status" value="1"/>
</dbReference>
<organism evidence="8 9">
    <name type="scientific">Bursaphelenchus okinawaensis</name>
    <dbReference type="NCBI Taxonomy" id="465554"/>
    <lineage>
        <taxon>Eukaryota</taxon>
        <taxon>Metazoa</taxon>
        <taxon>Ecdysozoa</taxon>
        <taxon>Nematoda</taxon>
        <taxon>Chromadorea</taxon>
        <taxon>Rhabditida</taxon>
        <taxon>Tylenchina</taxon>
        <taxon>Tylenchomorpha</taxon>
        <taxon>Aphelenchoidea</taxon>
        <taxon>Aphelenchoididae</taxon>
        <taxon>Bursaphelenchus</taxon>
    </lineage>
</organism>
<evidence type="ECO:0000256" key="1">
    <source>
        <dbReference type="ARBA" id="ARBA00007913"/>
    </source>
</evidence>